<dbReference type="InterPro" id="IPR004919">
    <property type="entry name" value="GmrSD_N"/>
</dbReference>
<dbReference type="Proteomes" id="UP001165082">
    <property type="component" value="Unassembled WGS sequence"/>
</dbReference>
<evidence type="ECO:0000256" key="1">
    <source>
        <dbReference type="SAM" id="MobiDB-lite"/>
    </source>
</evidence>
<keyword evidence="4" id="KW-1185">Reference proteome</keyword>
<accession>A0A9W7FXN6</accession>
<evidence type="ECO:0000313" key="4">
    <source>
        <dbReference type="Proteomes" id="UP001165082"/>
    </source>
</evidence>
<dbReference type="EMBL" id="BRXZ01008225">
    <property type="protein sequence ID" value="GMI23258.1"/>
    <property type="molecule type" value="Genomic_DNA"/>
</dbReference>
<feature type="domain" description="GmrSD restriction endonucleases N-terminal" evidence="2">
    <location>
        <begin position="79"/>
        <end position="176"/>
    </location>
</feature>
<sequence>MAQNGQRIVDVTTESKDPAKGKTHLDNRPNAPLNVHNLKWNKDNAASYLEQLKKANQNVICTSKGTKVGKVTPEFLFRQGLRIPLFQRRYCWTAVQWNQLYRDATALADGRSSSHSLGRITCVETGEGLVVIDGQQRNTSCVLLLAAIRDVCLKHSLEEDADYVNGKIFNGKKGQELVAYLEGKTELKDEDETPPGCVLTPTFCDRSSFFSAVLPPSQSLSSNSSWCRPLEAKDYFVQRLLKEGREGKKLKKLAASILTRFQWLYFPLDVDGTVREDGTANLNLIFERLALREAMFCRPPKMSMYATMEACDFVRNLLLGGFGDEDEAKEVYRTYWLPVERKADEVGRREGVDPGKVMENLLTAFLSHQKIADRKRDALDTMIGGNLYALFRDFALRAQQEEGTSSLQMIVDVNEYSMKWLDRDVRVPGGGDE</sequence>
<reference evidence="3" key="1">
    <citation type="submission" date="2022-07" db="EMBL/GenBank/DDBJ databases">
        <title>Genome analysis of Parmales, a sister group of diatoms, reveals the evolutionary specialization of diatoms from phago-mixotrophs to photoautotrophs.</title>
        <authorList>
            <person name="Ban H."/>
            <person name="Sato S."/>
            <person name="Yoshikawa S."/>
            <person name="Kazumasa Y."/>
            <person name="Nakamura Y."/>
            <person name="Ichinomiya M."/>
            <person name="Saitoh K."/>
            <person name="Sato N."/>
            <person name="Blanc-Mathieu R."/>
            <person name="Endo H."/>
            <person name="Kuwata A."/>
            <person name="Ogata H."/>
        </authorList>
    </citation>
    <scope>NUCLEOTIDE SEQUENCE</scope>
</reference>
<evidence type="ECO:0000259" key="2">
    <source>
        <dbReference type="Pfam" id="PF03235"/>
    </source>
</evidence>
<dbReference type="OrthoDB" id="192041at2759"/>
<feature type="non-terminal residue" evidence="3">
    <location>
        <position position="433"/>
    </location>
</feature>
<feature type="compositionally biased region" description="Basic and acidic residues" evidence="1">
    <location>
        <begin position="13"/>
        <end position="27"/>
    </location>
</feature>
<dbReference type="PANTHER" id="PTHR35149">
    <property type="entry name" value="SLL5132 PROTEIN"/>
    <property type="match status" value="1"/>
</dbReference>
<comment type="caution">
    <text evidence="3">The sequence shown here is derived from an EMBL/GenBank/DDBJ whole genome shotgun (WGS) entry which is preliminary data.</text>
</comment>
<proteinExistence type="predicted"/>
<dbReference type="AlphaFoldDB" id="A0A9W7FXN6"/>
<protein>
    <recommendedName>
        <fullName evidence="2">GmrSD restriction endonucleases N-terminal domain-containing protein</fullName>
    </recommendedName>
</protein>
<dbReference type="PANTHER" id="PTHR35149:SF1">
    <property type="entry name" value="DUF5655 DOMAIN-CONTAINING PROTEIN"/>
    <property type="match status" value="1"/>
</dbReference>
<evidence type="ECO:0000313" key="3">
    <source>
        <dbReference type="EMBL" id="GMI23258.1"/>
    </source>
</evidence>
<dbReference type="Pfam" id="PF03235">
    <property type="entry name" value="GmrSD_N"/>
    <property type="match status" value="1"/>
</dbReference>
<feature type="region of interest" description="Disordered" evidence="1">
    <location>
        <begin position="1"/>
        <end position="33"/>
    </location>
</feature>
<gene>
    <name evidence="3" type="ORF">TrRE_jg3582</name>
</gene>
<name>A0A9W7FXN6_9STRA</name>
<organism evidence="3 4">
    <name type="scientific">Triparma retinervis</name>
    <dbReference type="NCBI Taxonomy" id="2557542"/>
    <lineage>
        <taxon>Eukaryota</taxon>
        <taxon>Sar</taxon>
        <taxon>Stramenopiles</taxon>
        <taxon>Ochrophyta</taxon>
        <taxon>Bolidophyceae</taxon>
        <taxon>Parmales</taxon>
        <taxon>Triparmaceae</taxon>
        <taxon>Triparma</taxon>
    </lineage>
</organism>